<evidence type="ECO:0000256" key="2">
    <source>
        <dbReference type="PROSITE-ProRule" id="PRU00703"/>
    </source>
</evidence>
<evidence type="ECO:0000259" key="3">
    <source>
        <dbReference type="PROSITE" id="PS51371"/>
    </source>
</evidence>
<dbReference type="SUPFAM" id="SSF54631">
    <property type="entry name" value="CBS-domain pair"/>
    <property type="match status" value="3"/>
</dbReference>
<dbReference type="CDD" id="cd02205">
    <property type="entry name" value="CBS_pair_SF"/>
    <property type="match status" value="1"/>
</dbReference>
<evidence type="ECO:0000256" key="1">
    <source>
        <dbReference type="ARBA" id="ARBA00023122"/>
    </source>
</evidence>
<proteinExistence type="predicted"/>
<accession>A0A7T9DK20</accession>
<dbReference type="PANTHER" id="PTHR43080">
    <property type="entry name" value="CBS DOMAIN-CONTAINING PROTEIN CBSX3, MITOCHONDRIAL"/>
    <property type="match status" value="1"/>
</dbReference>
<dbReference type="Gene3D" id="3.10.580.10">
    <property type="entry name" value="CBS-domain"/>
    <property type="match status" value="2"/>
</dbReference>
<dbReference type="InterPro" id="IPR036567">
    <property type="entry name" value="RHF-like"/>
</dbReference>
<feature type="domain" description="CBS" evidence="3">
    <location>
        <begin position="136"/>
        <end position="193"/>
    </location>
</feature>
<dbReference type="SUPFAM" id="SSF69754">
    <property type="entry name" value="Ribosome binding protein Y (YfiA homologue)"/>
    <property type="match status" value="1"/>
</dbReference>
<dbReference type="Gene3D" id="3.30.160.100">
    <property type="entry name" value="Ribosome hibernation promotion factor-like"/>
    <property type="match status" value="1"/>
</dbReference>
<dbReference type="PANTHER" id="PTHR43080:SF2">
    <property type="entry name" value="CBS DOMAIN-CONTAINING PROTEIN"/>
    <property type="match status" value="1"/>
</dbReference>
<dbReference type="PROSITE" id="PS51371">
    <property type="entry name" value="CBS"/>
    <property type="match status" value="1"/>
</dbReference>
<dbReference type="InterPro" id="IPR046342">
    <property type="entry name" value="CBS_dom_sf"/>
</dbReference>
<evidence type="ECO:0000313" key="4">
    <source>
        <dbReference type="EMBL" id="QQR92755.1"/>
    </source>
</evidence>
<dbReference type="EMBL" id="CP064981">
    <property type="protein sequence ID" value="QQR92755.1"/>
    <property type="molecule type" value="Genomic_DNA"/>
</dbReference>
<protein>
    <submittedName>
        <fullName evidence="4">CBS domain-containing protein</fullName>
    </submittedName>
</protein>
<name>A0A7T9DK20_9ARCH</name>
<reference evidence="4" key="1">
    <citation type="submission" date="2020-11" db="EMBL/GenBank/DDBJ databases">
        <title>Connecting structure to function with the recovery of over 1000 high-quality activated sludge metagenome-assembled genomes encoding full-length rRNA genes using long-read sequencing.</title>
        <authorList>
            <person name="Singleton C.M."/>
            <person name="Petriglieri F."/>
            <person name="Kristensen J.M."/>
            <person name="Kirkegaard R.H."/>
            <person name="Michaelsen T.Y."/>
            <person name="Andersen M.H."/>
            <person name="Karst S.M."/>
            <person name="Dueholm M.S."/>
            <person name="Nielsen P.H."/>
            <person name="Albertsen M."/>
        </authorList>
    </citation>
    <scope>NUCLEOTIDE SEQUENCE</scope>
    <source>
        <strain evidence="4">Fred_18-Q3-R57-64_BAT3C.431</strain>
    </source>
</reference>
<organism evidence="4">
    <name type="scientific">Candidatus Iainarchaeum sp</name>
    <dbReference type="NCBI Taxonomy" id="3101447"/>
    <lineage>
        <taxon>Archaea</taxon>
        <taxon>Candidatus Iainarchaeota</taxon>
        <taxon>Candidatus Iainarchaeia</taxon>
        <taxon>Candidatus Iainarchaeales</taxon>
        <taxon>Candidatus Iainarchaeaceae</taxon>
        <taxon>Candidatus Iainarchaeum</taxon>
    </lineage>
</organism>
<dbReference type="Proteomes" id="UP000596004">
    <property type="component" value="Chromosome"/>
</dbReference>
<keyword evidence="1 2" id="KW-0129">CBS domain</keyword>
<dbReference type="Pfam" id="PF00571">
    <property type="entry name" value="CBS"/>
    <property type="match status" value="4"/>
</dbReference>
<gene>
    <name evidence="4" type="ORF">IPJ89_00735</name>
</gene>
<dbReference type="InterPro" id="IPR051257">
    <property type="entry name" value="Diverse_CBS-Domain"/>
</dbReference>
<dbReference type="AlphaFoldDB" id="A0A7T9DK20"/>
<dbReference type="InterPro" id="IPR000644">
    <property type="entry name" value="CBS_dom"/>
</dbReference>
<sequence length="389" mass="43147">MPENTTQLRVQDIMTTSFVRADVKDSISSLLASMKKGGAETAIVFNGKKFAGIVSHSGLLRNVDVQKTKVSTIVQTAPRLALNQSFDDAVKQMRNANAHALAVIEKENVVGVVNVQELLGRMKNSEQLRTIKASEMATMQPLFATEKDELGKVVRQLKQGNIRKVPVLNDRGKVTGVLKMDSIALDVLLPMDRNSDDSYKLDNSSQTISKKNIFAIPVKSVMDENPIMVRGNETGNKVADMLARQTNPLLILSDNGMHGIISVQNVFNAYLNQTQSDTQQGEANSIQTTHLPDVDEIDKAKIDSMITKTFNKMQRIMKGELRMNVVYKQTSKAGMRAKTEVNIKVQGTGRPFSAHAEDWKVLLATKEACSALENEISKRYKQRDTGRKR</sequence>